<evidence type="ECO:0000313" key="1">
    <source>
        <dbReference type="EMBL" id="CAF4880849.1"/>
    </source>
</evidence>
<sequence length="84" mass="9696">MAKENKISELLNDPDFFDLIKAKINKDLCNLKKIVDNINQMRVDANQIENNLMSTVGANSWEEIANFIGHKPLQFIAFDIKHEH</sequence>
<dbReference type="Proteomes" id="UP000663880">
    <property type="component" value="Unassembled WGS sequence"/>
</dbReference>
<name>A0A821TT48_9NEOP</name>
<comment type="caution">
    <text evidence="1">The sequence shown here is derived from an EMBL/GenBank/DDBJ whole genome shotgun (WGS) entry which is preliminary data.</text>
</comment>
<dbReference type="EMBL" id="CAJOBZ010000027">
    <property type="protein sequence ID" value="CAF4880849.1"/>
    <property type="molecule type" value="Genomic_DNA"/>
</dbReference>
<protein>
    <submittedName>
        <fullName evidence="1">Uncharacterized protein</fullName>
    </submittedName>
</protein>
<reference evidence="1" key="1">
    <citation type="submission" date="2021-02" db="EMBL/GenBank/DDBJ databases">
        <authorList>
            <person name="Steward A R."/>
        </authorList>
    </citation>
    <scope>NUCLEOTIDE SEQUENCE</scope>
</reference>
<organism evidence="1 2">
    <name type="scientific">Pieris macdunnoughi</name>
    <dbReference type="NCBI Taxonomy" id="345717"/>
    <lineage>
        <taxon>Eukaryota</taxon>
        <taxon>Metazoa</taxon>
        <taxon>Ecdysozoa</taxon>
        <taxon>Arthropoda</taxon>
        <taxon>Hexapoda</taxon>
        <taxon>Insecta</taxon>
        <taxon>Pterygota</taxon>
        <taxon>Neoptera</taxon>
        <taxon>Endopterygota</taxon>
        <taxon>Lepidoptera</taxon>
        <taxon>Glossata</taxon>
        <taxon>Ditrysia</taxon>
        <taxon>Papilionoidea</taxon>
        <taxon>Pieridae</taxon>
        <taxon>Pierinae</taxon>
        <taxon>Pieris</taxon>
    </lineage>
</organism>
<dbReference type="OrthoDB" id="6918910at2759"/>
<keyword evidence="2" id="KW-1185">Reference proteome</keyword>
<evidence type="ECO:0000313" key="2">
    <source>
        <dbReference type="Proteomes" id="UP000663880"/>
    </source>
</evidence>
<proteinExistence type="predicted"/>
<dbReference type="AlphaFoldDB" id="A0A821TT48"/>
<gene>
    <name evidence="1" type="ORF">PMACD_LOCUS9588</name>
</gene>
<accession>A0A821TT48</accession>